<keyword evidence="1" id="KW-0472">Membrane</keyword>
<proteinExistence type="predicted"/>
<keyword evidence="1" id="KW-0812">Transmembrane</keyword>
<dbReference type="AlphaFoldDB" id="A0A8J8MIM7"/>
<dbReference type="InterPro" id="IPR036374">
    <property type="entry name" value="OxRdtase_Mopterin-bd_sf"/>
</dbReference>
<evidence type="ECO:0000256" key="1">
    <source>
        <dbReference type="SAM" id="Phobius"/>
    </source>
</evidence>
<dbReference type="Proteomes" id="UP000683246">
    <property type="component" value="Chromosome"/>
</dbReference>
<gene>
    <name evidence="3" type="ORF">HZI73_08515</name>
</gene>
<accession>A0A8J8MIM7</accession>
<dbReference type="InterPro" id="IPR000572">
    <property type="entry name" value="OxRdtase_Mopterin-bd_dom"/>
</dbReference>
<name>A0A8J8MIM7_9FIRM</name>
<evidence type="ECO:0000313" key="3">
    <source>
        <dbReference type="EMBL" id="QUI22340.1"/>
    </source>
</evidence>
<protein>
    <submittedName>
        <fullName evidence="3">Molybdopterin-dependent oxidoreductase</fullName>
    </submittedName>
</protein>
<dbReference type="KEGG" id="vpy:HZI73_08515"/>
<keyword evidence="1" id="KW-1133">Transmembrane helix</keyword>
<organism evidence="3 4">
    <name type="scientific">Vallitalea pronyensis</name>
    <dbReference type="NCBI Taxonomy" id="1348613"/>
    <lineage>
        <taxon>Bacteria</taxon>
        <taxon>Bacillati</taxon>
        <taxon>Bacillota</taxon>
        <taxon>Clostridia</taxon>
        <taxon>Lachnospirales</taxon>
        <taxon>Vallitaleaceae</taxon>
        <taxon>Vallitalea</taxon>
    </lineage>
</organism>
<reference evidence="3" key="1">
    <citation type="submission" date="2020-07" db="EMBL/GenBank/DDBJ databases">
        <title>Vallitalea pronyensis genome.</title>
        <authorList>
            <person name="Postec A."/>
        </authorList>
    </citation>
    <scope>NUCLEOTIDE SEQUENCE</scope>
    <source>
        <strain evidence="3">FatNI3</strain>
    </source>
</reference>
<keyword evidence="4" id="KW-1185">Reference proteome</keyword>
<dbReference type="SUPFAM" id="SSF56524">
    <property type="entry name" value="Oxidoreductase molybdopterin-binding domain"/>
    <property type="match status" value="1"/>
</dbReference>
<evidence type="ECO:0000259" key="2">
    <source>
        <dbReference type="Pfam" id="PF00174"/>
    </source>
</evidence>
<dbReference type="RefSeq" id="WP_212697824.1">
    <property type="nucleotide sequence ID" value="NZ_CP058649.1"/>
</dbReference>
<dbReference type="Gene3D" id="3.90.420.10">
    <property type="entry name" value="Oxidoreductase, molybdopterin-binding domain"/>
    <property type="match status" value="1"/>
</dbReference>
<evidence type="ECO:0000313" key="4">
    <source>
        <dbReference type="Proteomes" id="UP000683246"/>
    </source>
</evidence>
<dbReference type="EMBL" id="CP058649">
    <property type="protein sequence ID" value="QUI22340.1"/>
    <property type="molecule type" value="Genomic_DNA"/>
</dbReference>
<dbReference type="Pfam" id="PF00174">
    <property type="entry name" value="Oxidored_molyb"/>
    <property type="match status" value="1"/>
</dbReference>
<sequence>MKKSTMMITGIMVFLVLVVGITAYLNQENAARKTKLNDDAIFTIYDDGQQIAAYNMVEIQAMGEERFQAHLKTNGKDPIPYTYTGVLLKTILEKAKVCFQGKTSVIVSAIDGYVVSVSTDKVMEDDNVYLAYMREGELIGTREDGGKGPYQMIIRKDAFSQYWCKYAYSAELK</sequence>
<feature type="transmembrane region" description="Helical" evidence="1">
    <location>
        <begin position="6"/>
        <end position="25"/>
    </location>
</feature>
<feature type="domain" description="Oxidoreductase molybdopterin-binding" evidence="2">
    <location>
        <begin position="80"/>
        <end position="139"/>
    </location>
</feature>